<dbReference type="InterPro" id="IPR037143">
    <property type="entry name" value="4-PPantetheinyl_Trfase_dom_sf"/>
</dbReference>
<dbReference type="NCBIfam" id="TIGR00516">
    <property type="entry name" value="acpS"/>
    <property type="match status" value="1"/>
</dbReference>
<keyword evidence="2 8" id="KW-0808">Transferase</keyword>
<evidence type="ECO:0000256" key="8">
    <source>
        <dbReference type="HAMAP-Rule" id="MF_00101"/>
    </source>
</evidence>
<evidence type="ECO:0000256" key="2">
    <source>
        <dbReference type="ARBA" id="ARBA00022679"/>
    </source>
</evidence>
<dbReference type="GO" id="GO:0005737">
    <property type="term" value="C:cytoplasm"/>
    <property type="evidence" value="ECO:0007669"/>
    <property type="project" value="UniProtKB-SubCell"/>
</dbReference>
<comment type="function">
    <text evidence="8">Transfers the 4'-phosphopantetheine moiety from coenzyme A to a Ser of acyl-carrier-protein.</text>
</comment>
<dbReference type="SUPFAM" id="SSF56214">
    <property type="entry name" value="4'-phosphopantetheinyl transferase"/>
    <property type="match status" value="1"/>
</dbReference>
<evidence type="ECO:0000313" key="10">
    <source>
        <dbReference type="EMBL" id="SDE75073.1"/>
    </source>
</evidence>
<comment type="cofactor">
    <cofactor evidence="8">
        <name>Mg(2+)</name>
        <dbReference type="ChEBI" id="CHEBI:18420"/>
    </cofactor>
</comment>
<dbReference type="Proteomes" id="UP000182427">
    <property type="component" value="Chromosome I"/>
</dbReference>
<organism evidence="10 11">
    <name type="scientific">Terriglobus roseus</name>
    <dbReference type="NCBI Taxonomy" id="392734"/>
    <lineage>
        <taxon>Bacteria</taxon>
        <taxon>Pseudomonadati</taxon>
        <taxon>Acidobacteriota</taxon>
        <taxon>Terriglobia</taxon>
        <taxon>Terriglobales</taxon>
        <taxon>Acidobacteriaceae</taxon>
        <taxon>Terriglobus</taxon>
    </lineage>
</organism>
<dbReference type="InterPro" id="IPR008278">
    <property type="entry name" value="4-PPantetheinyl_Trfase_dom"/>
</dbReference>
<feature type="domain" description="4'-phosphopantetheinyl transferase" evidence="9">
    <location>
        <begin position="36"/>
        <end position="145"/>
    </location>
</feature>
<keyword evidence="4 8" id="KW-0276">Fatty acid metabolism</keyword>
<keyword evidence="5 8" id="KW-0460">Magnesium</keyword>
<evidence type="ECO:0000256" key="4">
    <source>
        <dbReference type="ARBA" id="ARBA00022832"/>
    </source>
</evidence>
<reference evidence="10 11" key="1">
    <citation type="submission" date="2016-10" db="EMBL/GenBank/DDBJ databases">
        <authorList>
            <person name="de Groot N.N."/>
        </authorList>
    </citation>
    <scope>NUCLEOTIDE SEQUENCE [LARGE SCALE GENOMIC DNA]</scope>
    <source>
        <strain evidence="10 11">GAS232</strain>
    </source>
</reference>
<feature type="binding site" evidence="8">
    <location>
        <position position="39"/>
    </location>
    <ligand>
        <name>Mg(2+)</name>
        <dbReference type="ChEBI" id="CHEBI:18420"/>
    </ligand>
</feature>
<evidence type="ECO:0000259" key="9">
    <source>
        <dbReference type="Pfam" id="PF01648"/>
    </source>
</evidence>
<accession>A0A1G7FGL9</accession>
<keyword evidence="3 8" id="KW-0479">Metal-binding</keyword>
<dbReference type="GO" id="GO:0006633">
    <property type="term" value="P:fatty acid biosynthetic process"/>
    <property type="evidence" value="ECO:0007669"/>
    <property type="project" value="UniProtKB-UniRule"/>
</dbReference>
<protein>
    <recommendedName>
        <fullName evidence="8">Holo-[acyl-carrier-protein] synthase</fullName>
        <shortName evidence="8">Holo-ACP synthase</shortName>
        <ecNumber evidence="8">2.7.8.7</ecNumber>
    </recommendedName>
    <alternativeName>
        <fullName evidence="8">4'-phosphopantetheinyl transferase AcpS</fullName>
    </alternativeName>
</protein>
<keyword evidence="6 8" id="KW-0443">Lipid metabolism</keyword>
<proteinExistence type="inferred from homology"/>
<dbReference type="EC" id="2.7.8.7" evidence="8"/>
<dbReference type="EMBL" id="LT629690">
    <property type="protein sequence ID" value="SDE75073.1"/>
    <property type="molecule type" value="Genomic_DNA"/>
</dbReference>
<comment type="catalytic activity">
    <reaction evidence="8">
        <text>apo-[ACP] + CoA = holo-[ACP] + adenosine 3',5'-bisphosphate + H(+)</text>
        <dbReference type="Rhea" id="RHEA:12068"/>
        <dbReference type="Rhea" id="RHEA-COMP:9685"/>
        <dbReference type="Rhea" id="RHEA-COMP:9690"/>
        <dbReference type="ChEBI" id="CHEBI:15378"/>
        <dbReference type="ChEBI" id="CHEBI:29999"/>
        <dbReference type="ChEBI" id="CHEBI:57287"/>
        <dbReference type="ChEBI" id="CHEBI:58343"/>
        <dbReference type="ChEBI" id="CHEBI:64479"/>
        <dbReference type="EC" id="2.7.8.7"/>
    </reaction>
</comment>
<evidence type="ECO:0000256" key="5">
    <source>
        <dbReference type="ARBA" id="ARBA00022842"/>
    </source>
</evidence>
<keyword evidence="11" id="KW-1185">Reference proteome</keyword>
<dbReference type="GO" id="GO:0008897">
    <property type="term" value="F:holo-[acyl-carrier-protein] synthase activity"/>
    <property type="evidence" value="ECO:0007669"/>
    <property type="project" value="UniProtKB-UniRule"/>
</dbReference>
<dbReference type="HAMAP" id="MF_00101">
    <property type="entry name" value="AcpS"/>
    <property type="match status" value="1"/>
</dbReference>
<gene>
    <name evidence="8" type="primary">acpS</name>
    <name evidence="10" type="ORF">SAMN05444167_0331</name>
</gene>
<evidence type="ECO:0000256" key="7">
    <source>
        <dbReference type="ARBA" id="ARBA00023160"/>
    </source>
</evidence>
<dbReference type="Pfam" id="PF01648">
    <property type="entry name" value="ACPS"/>
    <property type="match status" value="1"/>
</dbReference>
<dbReference type="AlphaFoldDB" id="A0A1G7FGL9"/>
<dbReference type="InterPro" id="IPR002582">
    <property type="entry name" value="ACPS"/>
</dbReference>
<evidence type="ECO:0000256" key="3">
    <source>
        <dbReference type="ARBA" id="ARBA00022723"/>
    </source>
</evidence>
<dbReference type="GO" id="GO:0000287">
    <property type="term" value="F:magnesium ion binding"/>
    <property type="evidence" value="ECO:0007669"/>
    <property type="project" value="UniProtKB-UniRule"/>
</dbReference>
<sequence length="160" mass="17322">MTAATALLQNSLPLSKSPLLMSHNVQGWNSLLIVGTGVDLTEISRIQDSVDRFGERFLDRIYTPREIAYCMRKRNCAESLAARFAAKEAGAKALGTGIARGVSWREIEVAHLPGGRPTIFFHGRAAERAATMGVTAVHLSLSHGRDLAIAQVILESLPTI</sequence>
<evidence type="ECO:0000313" key="11">
    <source>
        <dbReference type="Proteomes" id="UP000182427"/>
    </source>
</evidence>
<keyword evidence="8" id="KW-0963">Cytoplasm</keyword>
<name>A0A1G7FGL9_9BACT</name>
<keyword evidence="7 8" id="KW-0275">Fatty acid biosynthesis</keyword>
<dbReference type="Gene3D" id="3.90.470.20">
    <property type="entry name" value="4'-phosphopantetheinyl transferase domain"/>
    <property type="match status" value="1"/>
</dbReference>
<comment type="subcellular location">
    <subcellularLocation>
        <location evidence="8">Cytoplasm</location>
    </subcellularLocation>
</comment>
<dbReference type="InterPro" id="IPR004568">
    <property type="entry name" value="Ppantetheine-prot_Trfase_dom"/>
</dbReference>
<evidence type="ECO:0000256" key="6">
    <source>
        <dbReference type="ARBA" id="ARBA00023098"/>
    </source>
</evidence>
<dbReference type="NCBIfam" id="TIGR00556">
    <property type="entry name" value="pantethn_trn"/>
    <property type="match status" value="1"/>
</dbReference>
<comment type="similarity">
    <text evidence="8">Belongs to the P-Pant transferase superfamily. AcpS family.</text>
</comment>
<evidence type="ECO:0000256" key="1">
    <source>
        <dbReference type="ARBA" id="ARBA00022516"/>
    </source>
</evidence>
<feature type="binding site" evidence="8">
    <location>
        <position position="88"/>
    </location>
    <ligand>
        <name>Mg(2+)</name>
        <dbReference type="ChEBI" id="CHEBI:18420"/>
    </ligand>
</feature>
<keyword evidence="1 8" id="KW-0444">Lipid biosynthesis</keyword>